<protein>
    <submittedName>
        <fullName evidence="1">Uncharacterized protein</fullName>
    </submittedName>
</protein>
<keyword evidence="2" id="KW-1185">Reference proteome</keyword>
<reference evidence="2" key="1">
    <citation type="journal article" date="2022" name="Mol. Ecol. Resour.">
        <title>The genomes of chicory, endive, great burdock and yacon provide insights into Asteraceae palaeo-polyploidization history and plant inulin production.</title>
        <authorList>
            <person name="Fan W."/>
            <person name="Wang S."/>
            <person name="Wang H."/>
            <person name="Wang A."/>
            <person name="Jiang F."/>
            <person name="Liu H."/>
            <person name="Zhao H."/>
            <person name="Xu D."/>
            <person name="Zhang Y."/>
        </authorList>
    </citation>
    <scope>NUCLEOTIDE SEQUENCE [LARGE SCALE GENOMIC DNA]</scope>
    <source>
        <strain evidence="2">cv. Punajuju</strain>
    </source>
</reference>
<proteinExistence type="predicted"/>
<evidence type="ECO:0000313" key="2">
    <source>
        <dbReference type="Proteomes" id="UP001055811"/>
    </source>
</evidence>
<gene>
    <name evidence="1" type="ORF">L2E82_29595</name>
</gene>
<sequence length="701" mass="80286">MGRFVVREESHYKPWERSRLWGHESFKVLKQKKGTENVLGLTLDMRMIEKEKLHGSLELKTDALSKMDSLMLLQLNYVQINGPYENFPEQLRWLCMHGFPLESIPSDLLMENLVSLDMSYSNIESFGIPQLRKTEKLIGSCLEDQRLPRSLKILNLGFCERLRSVGGFDQLLALERLIVRNCIGLLKVSESIKQCLKLVHIDLRYCDKLGEFPKIISMIGKLNKVDTLLLEGCNLGESQTGIKDMYLPELVKASNIGMSTMSTVATCMSIPEVMPSDSNFFLFSFPRSLLRLSLANTNLSIESFPIDFESLSMLRELYLDKNPLAFLPNCVRKLPRLEMLSMQDCKMLTSVEHPPQTLTYLNLYSEHKSLIRKLVFDTKMSPLDVHVKGSMLLPSSFEFEGLVKIQPMADVEEKVLHSLAWTKLDFLNARGVRTSSWDGGYVESEIQMYYEFGIFSTIYGGEGIPNWITNRSTWPSITFTVPSSSNNLTGLNFCYVQMQLNAEFKYLPMIEISNITKTRTWIYHHYIDKVFDVAGKCFTFLSHWMFGMNDMEGGDLITITVKENPIHVGNAIKTECGVSFVYADGDTEEEEDVLGYYKSWNHIIGGDLTGFELTTGEYILSKHRLLYDSDSVLRLGYLYGDNTSFKDKRVYFRAFSQRKYSIPEDGRAGTFISHKPFSHDIDTAAARGKGRFGQVYKRRRK</sequence>
<dbReference type="Proteomes" id="UP001055811">
    <property type="component" value="Linkage Group LG05"/>
</dbReference>
<organism evidence="1 2">
    <name type="scientific">Cichorium intybus</name>
    <name type="common">Chicory</name>
    <dbReference type="NCBI Taxonomy" id="13427"/>
    <lineage>
        <taxon>Eukaryota</taxon>
        <taxon>Viridiplantae</taxon>
        <taxon>Streptophyta</taxon>
        <taxon>Embryophyta</taxon>
        <taxon>Tracheophyta</taxon>
        <taxon>Spermatophyta</taxon>
        <taxon>Magnoliopsida</taxon>
        <taxon>eudicotyledons</taxon>
        <taxon>Gunneridae</taxon>
        <taxon>Pentapetalae</taxon>
        <taxon>asterids</taxon>
        <taxon>campanulids</taxon>
        <taxon>Asterales</taxon>
        <taxon>Asteraceae</taxon>
        <taxon>Cichorioideae</taxon>
        <taxon>Cichorieae</taxon>
        <taxon>Cichoriinae</taxon>
        <taxon>Cichorium</taxon>
    </lineage>
</organism>
<evidence type="ECO:0000313" key="1">
    <source>
        <dbReference type="EMBL" id="KAI3739196.1"/>
    </source>
</evidence>
<reference evidence="1 2" key="2">
    <citation type="journal article" date="2022" name="Mol. Ecol. Resour.">
        <title>The genomes of chicory, endive, great burdock and yacon provide insights into Asteraceae paleo-polyploidization history and plant inulin production.</title>
        <authorList>
            <person name="Fan W."/>
            <person name="Wang S."/>
            <person name="Wang H."/>
            <person name="Wang A."/>
            <person name="Jiang F."/>
            <person name="Liu H."/>
            <person name="Zhao H."/>
            <person name="Xu D."/>
            <person name="Zhang Y."/>
        </authorList>
    </citation>
    <scope>NUCLEOTIDE SEQUENCE [LARGE SCALE GENOMIC DNA]</scope>
    <source>
        <strain evidence="2">cv. Punajuju</strain>
        <tissue evidence="1">Leaves</tissue>
    </source>
</reference>
<dbReference type="EMBL" id="CM042013">
    <property type="protein sequence ID" value="KAI3739196.1"/>
    <property type="molecule type" value="Genomic_DNA"/>
</dbReference>
<accession>A0ACB9CYD2</accession>
<name>A0ACB9CYD2_CICIN</name>
<comment type="caution">
    <text evidence="1">The sequence shown here is derived from an EMBL/GenBank/DDBJ whole genome shotgun (WGS) entry which is preliminary data.</text>
</comment>